<dbReference type="InterPro" id="IPR030564">
    <property type="entry name" value="Myotubularin"/>
</dbReference>
<dbReference type="InterPro" id="IPR011993">
    <property type="entry name" value="PH-like_dom_sf"/>
</dbReference>
<accession>A0A8X6TRQ9</accession>
<dbReference type="Pfam" id="PF06602">
    <property type="entry name" value="Myotub-related"/>
    <property type="match status" value="2"/>
</dbReference>
<comment type="caution">
    <text evidence="4">The sequence shown here is derived from an EMBL/GenBank/DDBJ whole genome shotgun (WGS) entry which is preliminary data.</text>
</comment>
<dbReference type="Pfam" id="PF12578">
    <property type="entry name" value="3-PAP"/>
    <property type="match status" value="1"/>
</dbReference>
<dbReference type="InterPro" id="IPR022587">
    <property type="entry name" value="MTMR12-like_C"/>
</dbReference>
<feature type="domain" description="Myotubularin phosphatase" evidence="3">
    <location>
        <begin position="218"/>
        <end position="623"/>
    </location>
</feature>
<comment type="similarity">
    <text evidence="1">Belongs to the protein-tyrosine phosphatase family. Non-receptor class myotubularin subfamily.</text>
</comment>
<dbReference type="GO" id="GO:0046856">
    <property type="term" value="P:phosphatidylinositol dephosphorylation"/>
    <property type="evidence" value="ECO:0007669"/>
    <property type="project" value="TreeGrafter"/>
</dbReference>
<dbReference type="PROSITE" id="PS51339">
    <property type="entry name" value="PPASE_MYOTUBULARIN"/>
    <property type="match status" value="1"/>
</dbReference>
<dbReference type="PANTHER" id="PTHR10807:SF110">
    <property type="entry name" value="FI17948P1"/>
    <property type="match status" value="1"/>
</dbReference>
<keyword evidence="5" id="KW-1185">Reference proteome</keyword>
<evidence type="ECO:0000256" key="1">
    <source>
        <dbReference type="ARBA" id="ARBA00007471"/>
    </source>
</evidence>
<dbReference type="SUPFAM" id="SSF52799">
    <property type="entry name" value="(Phosphotyrosine protein) phosphatases II"/>
    <property type="match status" value="1"/>
</dbReference>
<dbReference type="InterPro" id="IPR010569">
    <property type="entry name" value="Myotubularin-like_Pase_dom"/>
</dbReference>
<dbReference type="OrthoDB" id="271628at2759"/>
<evidence type="ECO:0000313" key="4">
    <source>
        <dbReference type="EMBL" id="GFT43789.1"/>
    </source>
</evidence>
<dbReference type="PANTHER" id="PTHR10807">
    <property type="entry name" value="MYOTUBULARIN-RELATED"/>
    <property type="match status" value="1"/>
</dbReference>
<evidence type="ECO:0000259" key="3">
    <source>
        <dbReference type="PROSITE" id="PS51339"/>
    </source>
</evidence>
<dbReference type="CDD" id="cd14537">
    <property type="entry name" value="PTP-MTMR10-like"/>
    <property type="match status" value="1"/>
</dbReference>
<sequence length="737" mass="84470">MTANWLRDLNLKPRSNSVKTFKSYVDLNSEEGDEKSASINSSESKFEDEEDLYAKEAPYPEPALLPGEVVISQAENILKFNTQSELNKGISGLLICTNFKLSFLTAENFPSNLHQKNALLGENDICLINIDAVYHVNNGKRKKLSVSCTSANIEIIEVHCKDFRIYTFSFKFSPQHQRPVINTIIHHAFVPRINLLFAFDYKQPSPFSEESENHSLLFTRSCDWEAELERCKCPGWRVTLANEKFLLCESLPECFAVPSILLDMNLNKTAPHFTGHRVPTWSWGTSSGASIVRMAALDANISDSRQKDVMVDAISRASPRQLPVRIFDLDELCPSVKDVQNSFLKLRDLCMLSTSHEFWEKDNNYLTHLDSTKWLLYISFCLNTALEAAACLLDNTTVIFSEHEGRDLNAVLSSLVQIMLDPVYRTFSGFELLIQKEWVALGHPFTERHRLVCGSESEESPIFLLFLDCIWQLTEQCPAVFEFSETYLTSLWDSCRISLFDTFLFSNPKNRTEAILTHSQNSSFSLRSVWRWSRQFSKNDLRLFTNPLYILNKYTTRTSSNRRGSRMERPKSFSCLKDTSQSQSRPLIVKKTEINPIVWSEDEENLLKIDPFIKSLKLWHQCYLRWIPLAHILGGGPPVLFLTNLKICTEIQNLERKIKSQSKQTKPPSRHRRVASDDYTISADVIDSCQIQDGSSIITSVFPFAPVAPWEWTSYHFVPSTSCLKISYTETEECFDD</sequence>
<dbReference type="AlphaFoldDB" id="A0A8X6TRQ9"/>
<evidence type="ECO:0000256" key="2">
    <source>
        <dbReference type="SAM" id="MobiDB-lite"/>
    </source>
</evidence>
<dbReference type="Proteomes" id="UP000887013">
    <property type="component" value="Unassembled WGS sequence"/>
</dbReference>
<proteinExistence type="inferred from homology"/>
<dbReference type="InterPro" id="IPR029021">
    <property type="entry name" value="Prot-tyrosine_phosphatase-like"/>
</dbReference>
<dbReference type="GO" id="GO:0005737">
    <property type="term" value="C:cytoplasm"/>
    <property type="evidence" value="ECO:0007669"/>
    <property type="project" value="TreeGrafter"/>
</dbReference>
<reference evidence="4" key="1">
    <citation type="submission" date="2020-08" db="EMBL/GenBank/DDBJ databases">
        <title>Multicomponent nature underlies the extraordinary mechanical properties of spider dragline silk.</title>
        <authorList>
            <person name="Kono N."/>
            <person name="Nakamura H."/>
            <person name="Mori M."/>
            <person name="Yoshida Y."/>
            <person name="Ohtoshi R."/>
            <person name="Malay A.D."/>
            <person name="Moran D.A.P."/>
            <person name="Tomita M."/>
            <person name="Numata K."/>
            <person name="Arakawa K."/>
        </authorList>
    </citation>
    <scope>NUCLEOTIDE SEQUENCE</scope>
</reference>
<gene>
    <name evidence="4" type="primary">mtmr10-a</name>
    <name evidence="4" type="ORF">NPIL_642451</name>
</gene>
<protein>
    <submittedName>
        <fullName evidence="4">Myotubularin-related protein 10-A</fullName>
    </submittedName>
</protein>
<dbReference type="EMBL" id="BMAW01064180">
    <property type="protein sequence ID" value="GFT43789.1"/>
    <property type="molecule type" value="Genomic_DNA"/>
</dbReference>
<feature type="region of interest" description="Disordered" evidence="2">
    <location>
        <begin position="29"/>
        <end position="51"/>
    </location>
</feature>
<dbReference type="GO" id="GO:0016020">
    <property type="term" value="C:membrane"/>
    <property type="evidence" value="ECO:0007669"/>
    <property type="project" value="TreeGrafter"/>
</dbReference>
<organism evidence="4 5">
    <name type="scientific">Nephila pilipes</name>
    <name type="common">Giant wood spider</name>
    <name type="synonym">Nephila maculata</name>
    <dbReference type="NCBI Taxonomy" id="299642"/>
    <lineage>
        <taxon>Eukaryota</taxon>
        <taxon>Metazoa</taxon>
        <taxon>Ecdysozoa</taxon>
        <taxon>Arthropoda</taxon>
        <taxon>Chelicerata</taxon>
        <taxon>Arachnida</taxon>
        <taxon>Araneae</taxon>
        <taxon>Araneomorphae</taxon>
        <taxon>Entelegynae</taxon>
        <taxon>Araneoidea</taxon>
        <taxon>Nephilidae</taxon>
        <taxon>Nephila</taxon>
    </lineage>
</organism>
<dbReference type="SUPFAM" id="SSF50729">
    <property type="entry name" value="PH domain-like"/>
    <property type="match status" value="1"/>
</dbReference>
<dbReference type="Gene3D" id="2.30.29.30">
    <property type="entry name" value="Pleckstrin-homology domain (PH domain)/Phosphotyrosine-binding domain (PTB)"/>
    <property type="match status" value="1"/>
</dbReference>
<name>A0A8X6TRQ9_NEPPI</name>
<evidence type="ECO:0000313" key="5">
    <source>
        <dbReference type="Proteomes" id="UP000887013"/>
    </source>
</evidence>